<comment type="caution">
    <text evidence="1">The sequence shown here is derived from an EMBL/GenBank/DDBJ whole genome shotgun (WGS) entry which is preliminary data.</text>
</comment>
<dbReference type="OrthoDB" id="5620at2759"/>
<gene>
    <name evidence="1" type="ORF">EDB81DRAFT_799406</name>
</gene>
<sequence length="274" mass="31126">MEFIPVEHPTRGASADLRRQIHSHAARVAHARARRLRVANYTRQNEAIKENTQQEQTLVEPKVVTPITPSIVSTTIEHGPFASFVESLTLVEHFLFNHYVQVVRPHLNLNCPVMKNAGESQEYMRQNWMFLSSTDIDFLRGFLLAACRHLSIVNMDENYVQLAIQYKLGYVQSLRQDILANNEASKRVAVTKALVLTLDELMLSDLPMASRHVSAAVNIIESCGGHIALGLSEFVVFILNNCIRAKRLLDRHLILRCKDAFMKPDLTQAEIRMN</sequence>
<protein>
    <submittedName>
        <fullName evidence="1">Uncharacterized protein</fullName>
    </submittedName>
</protein>
<keyword evidence="2" id="KW-1185">Reference proteome</keyword>
<organism evidence="1 2">
    <name type="scientific">Dactylonectria macrodidyma</name>
    <dbReference type="NCBI Taxonomy" id="307937"/>
    <lineage>
        <taxon>Eukaryota</taxon>
        <taxon>Fungi</taxon>
        <taxon>Dikarya</taxon>
        <taxon>Ascomycota</taxon>
        <taxon>Pezizomycotina</taxon>
        <taxon>Sordariomycetes</taxon>
        <taxon>Hypocreomycetidae</taxon>
        <taxon>Hypocreales</taxon>
        <taxon>Nectriaceae</taxon>
        <taxon>Dactylonectria</taxon>
    </lineage>
</organism>
<dbReference type="AlphaFoldDB" id="A0A9P9EQ62"/>
<evidence type="ECO:0000313" key="2">
    <source>
        <dbReference type="Proteomes" id="UP000738349"/>
    </source>
</evidence>
<proteinExistence type="predicted"/>
<dbReference type="Proteomes" id="UP000738349">
    <property type="component" value="Unassembled WGS sequence"/>
</dbReference>
<reference evidence="1" key="1">
    <citation type="journal article" date="2021" name="Nat. Commun.">
        <title>Genetic determinants of endophytism in the Arabidopsis root mycobiome.</title>
        <authorList>
            <person name="Mesny F."/>
            <person name="Miyauchi S."/>
            <person name="Thiergart T."/>
            <person name="Pickel B."/>
            <person name="Atanasova L."/>
            <person name="Karlsson M."/>
            <person name="Huettel B."/>
            <person name="Barry K.W."/>
            <person name="Haridas S."/>
            <person name="Chen C."/>
            <person name="Bauer D."/>
            <person name="Andreopoulos W."/>
            <person name="Pangilinan J."/>
            <person name="LaButti K."/>
            <person name="Riley R."/>
            <person name="Lipzen A."/>
            <person name="Clum A."/>
            <person name="Drula E."/>
            <person name="Henrissat B."/>
            <person name="Kohler A."/>
            <person name="Grigoriev I.V."/>
            <person name="Martin F.M."/>
            <person name="Hacquard S."/>
        </authorList>
    </citation>
    <scope>NUCLEOTIDE SEQUENCE</scope>
    <source>
        <strain evidence="1">MPI-CAGE-AT-0147</strain>
    </source>
</reference>
<accession>A0A9P9EQ62</accession>
<name>A0A9P9EQ62_9HYPO</name>
<evidence type="ECO:0000313" key="1">
    <source>
        <dbReference type="EMBL" id="KAH7141096.1"/>
    </source>
</evidence>
<dbReference type="EMBL" id="JAGMUV010000011">
    <property type="protein sequence ID" value="KAH7141096.1"/>
    <property type="molecule type" value="Genomic_DNA"/>
</dbReference>